<dbReference type="Proteomes" id="UP000784880">
    <property type="component" value="Unassembled WGS sequence"/>
</dbReference>
<comment type="subcellular location">
    <subcellularLocation>
        <location evidence="2">Cytoplasm</location>
    </subcellularLocation>
</comment>
<dbReference type="PANTHER" id="PTHR20919">
    <property type="entry name" value="HOMOSERINE O-SUCCINYLTRANSFERASE"/>
    <property type="match status" value="1"/>
</dbReference>
<keyword evidence="2" id="KW-0963">Cytoplasm</keyword>
<protein>
    <recommendedName>
        <fullName evidence="2">Homoserine O-acetyltransferase</fullName>
        <shortName evidence="2">HAT</shortName>
        <ecNumber evidence="2">2.3.1.31</ecNumber>
    </recommendedName>
    <alternativeName>
        <fullName evidence="2">Homoserine transacetylase</fullName>
        <shortName evidence="2">HTA</shortName>
    </alternativeName>
</protein>
<feature type="binding site" evidence="2">
    <location>
        <position position="250"/>
    </location>
    <ligand>
        <name>substrate</name>
    </ligand>
</feature>
<feature type="active site" evidence="2">
    <location>
        <position position="238"/>
    </location>
</feature>
<accession>A0ABS6JJY5</accession>
<feature type="binding site" evidence="2">
    <location>
        <position position="163"/>
    </location>
    <ligand>
        <name>substrate</name>
    </ligand>
</feature>
<reference evidence="3 4" key="1">
    <citation type="submission" date="2021-06" db="EMBL/GenBank/DDBJ databases">
        <title>Bacillus sp. RD4P76, an endophyte from a halophyte.</title>
        <authorList>
            <person name="Sun J.-Q."/>
        </authorList>
    </citation>
    <scope>NUCLEOTIDE SEQUENCE [LARGE SCALE GENOMIC DNA]</scope>
    <source>
        <strain evidence="3 4">CGMCC 1.15917</strain>
    </source>
</reference>
<feature type="active site" description="Proton acceptor" evidence="2">
    <location>
        <position position="236"/>
    </location>
</feature>
<comment type="pathway">
    <text evidence="2">Amino-acid biosynthesis; L-methionine biosynthesis via de novo pathway; O-acetyl-L-homoserine from L-homoserine: step 1/1.</text>
</comment>
<keyword evidence="2" id="KW-0486">Methionine biosynthesis</keyword>
<dbReference type="InterPro" id="IPR005697">
    <property type="entry name" value="HST_MetA"/>
</dbReference>
<comment type="caution">
    <text evidence="2">Lacks conserved residue(s) required for the propagation of feature annotation.</text>
</comment>
<dbReference type="GO" id="GO:0008899">
    <property type="term" value="F:homoserine O-succinyltransferase activity"/>
    <property type="evidence" value="ECO:0007669"/>
    <property type="project" value="UniProtKB-EC"/>
</dbReference>
<dbReference type="RefSeq" id="WP_217068274.1">
    <property type="nucleotide sequence ID" value="NZ_JAHQCS010000161.1"/>
</dbReference>
<dbReference type="EMBL" id="JAHQCS010000161">
    <property type="protein sequence ID" value="MBU9713999.1"/>
    <property type="molecule type" value="Genomic_DNA"/>
</dbReference>
<dbReference type="InterPro" id="IPR033752">
    <property type="entry name" value="MetA_family"/>
</dbReference>
<dbReference type="PIRSF" id="PIRSF000450">
    <property type="entry name" value="H_ser_succinyltr"/>
    <property type="match status" value="1"/>
</dbReference>
<comment type="caution">
    <text evidence="3">The sequence shown here is derived from an EMBL/GenBank/DDBJ whole genome shotgun (WGS) entry which is preliminary data.</text>
</comment>
<evidence type="ECO:0000313" key="3">
    <source>
        <dbReference type="EMBL" id="MBU9713999.1"/>
    </source>
</evidence>
<evidence type="ECO:0000313" key="4">
    <source>
        <dbReference type="Proteomes" id="UP000784880"/>
    </source>
</evidence>
<comment type="function">
    <text evidence="2">Transfers an acetyl group from acetyl-CoA to L-homoserine, forming acetyl-L-homoserine.</text>
</comment>
<dbReference type="PANTHER" id="PTHR20919:SF0">
    <property type="entry name" value="HOMOSERINE O-SUCCINYLTRANSFERASE"/>
    <property type="match status" value="1"/>
</dbReference>
<dbReference type="CDD" id="cd03131">
    <property type="entry name" value="GATase1_HTS"/>
    <property type="match status" value="1"/>
</dbReference>
<dbReference type="EC" id="2.3.1.31" evidence="2"/>
<organism evidence="3 4">
    <name type="scientific">Evansella tamaricis</name>
    <dbReference type="NCBI Taxonomy" id="2069301"/>
    <lineage>
        <taxon>Bacteria</taxon>
        <taxon>Bacillati</taxon>
        <taxon>Bacillota</taxon>
        <taxon>Bacilli</taxon>
        <taxon>Bacillales</taxon>
        <taxon>Bacillaceae</taxon>
        <taxon>Evansella</taxon>
    </lineage>
</organism>
<proteinExistence type="inferred from homology"/>
<gene>
    <name evidence="3" type="primary">metA</name>
    <name evidence="2" type="synonym">metAA</name>
    <name evidence="3" type="ORF">KS419_19890</name>
</gene>
<dbReference type="Pfam" id="PF04204">
    <property type="entry name" value="HTS"/>
    <property type="match status" value="1"/>
</dbReference>
<comment type="catalytic activity">
    <reaction evidence="2">
        <text>L-homoserine + acetyl-CoA = O-acetyl-L-homoserine + CoA</text>
        <dbReference type="Rhea" id="RHEA:13701"/>
        <dbReference type="ChEBI" id="CHEBI:57287"/>
        <dbReference type="ChEBI" id="CHEBI:57288"/>
        <dbReference type="ChEBI" id="CHEBI:57476"/>
        <dbReference type="ChEBI" id="CHEBI:57716"/>
        <dbReference type="EC" id="2.3.1.31"/>
    </reaction>
</comment>
<feature type="site" description="Important for acyl-CoA specificity" evidence="2">
    <location>
        <position position="111"/>
    </location>
</feature>
<evidence type="ECO:0000256" key="2">
    <source>
        <dbReference type="HAMAP-Rule" id="MF_00295"/>
    </source>
</evidence>
<dbReference type="NCBIfam" id="TIGR01001">
    <property type="entry name" value="metA"/>
    <property type="match status" value="1"/>
</dbReference>
<sequence>MPINIPKQLPARQILEEENIFIMDDERAVHQDIRPLNIIILNLMPEKEKTETQLLRLLGNTPLQVNITLLRTSSYEPKNVSRSHLEEFYTEFKNIKHLRFDGMIITGAPIEHFPFEEVGYWMELKEIMNWTKENVTSVMHICWGAQAGLYHHYGIEKVHLPEKCSGVFHHTVLAAPGVKLIRGFDDIFIAPHSRYTDISLTQLLENNELLLLAQSPEAGPFLMMSKDGKHIFATGHLEYDTSTLADEYERDLKKGINILVPEHYFPGNDPKQRPVNQWRSHAHLLFSNWLNYYVYQETPYEWK</sequence>
<feature type="site" description="Important for substrate specificity" evidence="2">
    <location>
        <position position="193"/>
    </location>
</feature>
<name>A0ABS6JJY5_9BACI</name>
<feature type="active site" description="Acyl-thioester intermediate" evidence="2">
    <location>
        <position position="142"/>
    </location>
</feature>
<keyword evidence="4" id="KW-1185">Reference proteome</keyword>
<keyword evidence="1 2" id="KW-0028">Amino-acid biosynthesis</keyword>
<evidence type="ECO:0000256" key="1">
    <source>
        <dbReference type="ARBA" id="ARBA00022605"/>
    </source>
</evidence>
<keyword evidence="2 3" id="KW-0808">Transferase</keyword>
<comment type="similarity">
    <text evidence="2">Belongs to the MetA family.</text>
</comment>
<feature type="binding site" evidence="2">
    <location>
        <position position="193"/>
    </location>
    <ligand>
        <name>substrate</name>
    </ligand>
</feature>
<dbReference type="HAMAP" id="MF_00295">
    <property type="entry name" value="MetA_acyltransf"/>
    <property type="match status" value="1"/>
</dbReference>
<keyword evidence="2 3" id="KW-0012">Acyltransferase</keyword>